<feature type="compositionally biased region" description="Polar residues" evidence="1">
    <location>
        <begin position="289"/>
        <end position="321"/>
    </location>
</feature>
<feature type="compositionally biased region" description="Polar residues" evidence="1">
    <location>
        <begin position="235"/>
        <end position="268"/>
    </location>
</feature>
<evidence type="ECO:0000313" key="3">
    <source>
        <dbReference type="EMBL" id="RFU27169.1"/>
    </source>
</evidence>
<sequence length="1120" mass="121494">MQIFICRVETLNLEGFRSRRSSSLAYSSRKCYKPISTQTPFLLIVVLVTLGLIVLVEAACRQYPIDSSTEGLWGFNLTRRNVVIRDGVQSDVVDNQVSKGKMVLKDSDYEDGAMQAAGLTYVIGVPTTFEHVPPSIYIPTGPSSTIPSENTPSVVPTTAPSVYITGVLSTTGTPEDNPLATPTGESGGSRQISLPSTPVTIVSTSYEYPSNYIPNSPTGPPTTTFSTGYEYPSNYIPNTPTEPQTSTTPAVNPSTSPVKPNQPSTTKHIPSGPIQSEGPPPLSGHNPVNLPTITITQGNSPNIQPTLTITSSQRGPTITQPPKTPAHVEASDYISLSPQASPSLSILDGSRTTINLLPPSAYIPGDDGSTSTEIPMTPGTAPPENYIPSTTPTTPGFAPPKNYIPSTTSGTRASLFGVTSRPTAEVTTHPMVPISTITTDGSMSVVMGTATDNLQITTALEPVSTIMSGSVAIVVMGTPTSGLVPVSTFTTNGHEVIVMGQTSSLPLVPVSTITTNGEAIVILGHPSVTSTSLIPISTITTDGITSTIYGLATKSKTTLTSTRVTTTSQPSSTSGSTPPKLQHKVFPWTKISYFIGSYLPTLVAVLFRILWSIVYSNARLMEPFYRLKTESAGSDSLDVLYLSMGTLLPEPIRAIVNGHFYMFLVALISALIDLLAPLSSELLMVDVKHGCIPPPNANPHHPCLPPRLVVHSFPARIIEGLLGIIVLCVLVIVILGWRRHSGVFANPSSIAAMASLLHHPDVVEEMKEMQCMSDGEVENRLKRQTWKFDYYVDGATGMKRYGVVQGIRMTTVRGYGGISSNPSYRVVPNPQHENNLEFGVKKLNQGWRRHVWRTVGDIVLFIFMLGLFGVTLAYYLDGGDDGFNRFFNSENFGPKFILVAGAGVVVMQWKRLEREVRTLQPYRTLYTHTTSTPDRTVLLNTTSTPYSTLPISIYHLEPLVAFTTLCYILSEILVIAISTVPFSSAQYYMAFLAGTYIVFGVLGLQILVFAAIILWWRRTGPILDRDPDTLLGVWGLLASSRCREDFADLGEARTRELEDVVKGWGKRYWIAETTGMDGARTMGIDHDEGGDDVDYEAFRRQVLDSWNRSRDRGAVSEDFS</sequence>
<feature type="transmembrane region" description="Helical" evidence="2">
    <location>
        <begin position="717"/>
        <end position="737"/>
    </location>
</feature>
<organism evidence="3 4">
    <name type="scientific">Scytalidium lignicola</name>
    <name type="common">Hyphomycete</name>
    <dbReference type="NCBI Taxonomy" id="5539"/>
    <lineage>
        <taxon>Eukaryota</taxon>
        <taxon>Fungi</taxon>
        <taxon>Dikarya</taxon>
        <taxon>Ascomycota</taxon>
        <taxon>Pezizomycotina</taxon>
        <taxon>Leotiomycetes</taxon>
        <taxon>Leotiomycetes incertae sedis</taxon>
        <taxon>Scytalidium</taxon>
    </lineage>
</organism>
<feature type="transmembrane region" description="Helical" evidence="2">
    <location>
        <begin position="959"/>
        <end position="982"/>
    </location>
</feature>
<dbReference type="OMA" id="TPYRRMA"/>
<keyword evidence="4" id="KW-1185">Reference proteome</keyword>
<feature type="region of interest" description="Disordered" evidence="1">
    <location>
        <begin position="169"/>
        <end position="195"/>
    </location>
</feature>
<feature type="transmembrane region" description="Helical" evidence="2">
    <location>
        <begin position="858"/>
        <end position="876"/>
    </location>
</feature>
<feature type="transmembrane region" description="Helical" evidence="2">
    <location>
        <begin position="660"/>
        <end position="678"/>
    </location>
</feature>
<evidence type="ECO:0000256" key="1">
    <source>
        <dbReference type="SAM" id="MobiDB-lite"/>
    </source>
</evidence>
<feature type="region of interest" description="Disordered" evidence="1">
    <location>
        <begin position="231"/>
        <end position="328"/>
    </location>
</feature>
<feature type="transmembrane region" description="Helical" evidence="2">
    <location>
        <begin position="988"/>
        <end position="1016"/>
    </location>
</feature>
<dbReference type="OrthoDB" id="5428901at2759"/>
<feature type="non-terminal residue" evidence="3">
    <location>
        <position position="1120"/>
    </location>
</feature>
<accession>A0A3E2H1A3</accession>
<name>A0A3E2H1A3_SCYLI</name>
<proteinExistence type="predicted"/>
<dbReference type="STRING" id="5539.A0A3E2H1A3"/>
<dbReference type="EMBL" id="NCSJ02000219">
    <property type="protein sequence ID" value="RFU27169.1"/>
    <property type="molecule type" value="Genomic_DNA"/>
</dbReference>
<keyword evidence="2" id="KW-0472">Membrane</keyword>
<dbReference type="Proteomes" id="UP000258309">
    <property type="component" value="Unassembled WGS sequence"/>
</dbReference>
<feature type="transmembrane region" description="Helical" evidence="2">
    <location>
        <begin position="892"/>
        <end position="909"/>
    </location>
</feature>
<dbReference type="InterPro" id="IPR021840">
    <property type="entry name" value="DUF3433"/>
</dbReference>
<keyword evidence="2" id="KW-1133">Transmembrane helix</keyword>
<dbReference type="AlphaFoldDB" id="A0A3E2H1A3"/>
<feature type="transmembrane region" description="Helical" evidence="2">
    <location>
        <begin position="39"/>
        <end position="59"/>
    </location>
</feature>
<gene>
    <name evidence="3" type="ORF">B7463_g9164</name>
</gene>
<comment type="caution">
    <text evidence="3">The sequence shown here is derived from an EMBL/GenBank/DDBJ whole genome shotgun (WGS) entry which is preliminary data.</text>
</comment>
<dbReference type="PANTHER" id="PTHR37544:SF3">
    <property type="entry name" value="SPRAY"/>
    <property type="match status" value="1"/>
</dbReference>
<evidence type="ECO:0000313" key="4">
    <source>
        <dbReference type="Proteomes" id="UP000258309"/>
    </source>
</evidence>
<dbReference type="Pfam" id="PF11915">
    <property type="entry name" value="DUF3433"/>
    <property type="match status" value="2"/>
</dbReference>
<feature type="non-terminal residue" evidence="3">
    <location>
        <position position="1"/>
    </location>
</feature>
<dbReference type="PANTHER" id="PTHR37544">
    <property type="entry name" value="SPRAY-RELATED"/>
    <property type="match status" value="1"/>
</dbReference>
<feature type="transmembrane region" description="Helical" evidence="2">
    <location>
        <begin position="591"/>
        <end position="611"/>
    </location>
</feature>
<reference evidence="3 4" key="1">
    <citation type="submission" date="2018-05" db="EMBL/GenBank/DDBJ databases">
        <title>Draft genome sequence of Scytalidium lignicola DSM 105466, a ubiquitous saprotrophic fungus.</title>
        <authorList>
            <person name="Buettner E."/>
            <person name="Gebauer A.M."/>
            <person name="Hofrichter M."/>
            <person name="Liers C."/>
            <person name="Kellner H."/>
        </authorList>
    </citation>
    <scope>NUCLEOTIDE SEQUENCE [LARGE SCALE GENOMIC DNA]</scope>
    <source>
        <strain evidence="3 4">DSM 105466</strain>
    </source>
</reference>
<evidence type="ECO:0000256" key="2">
    <source>
        <dbReference type="SAM" id="Phobius"/>
    </source>
</evidence>
<keyword evidence="2" id="KW-0812">Transmembrane</keyword>
<protein>
    <submittedName>
        <fullName evidence="3">Uncharacterized protein</fullName>
    </submittedName>
</protein>